<keyword evidence="2" id="KW-0812">Transmembrane</keyword>
<dbReference type="InterPro" id="IPR034565">
    <property type="entry name" value="Put_cell_wall"/>
</dbReference>
<dbReference type="PANTHER" id="PTHR36733:SF1">
    <property type="entry name" value="CELL WALL PROTEIN-RELATED"/>
    <property type="match status" value="1"/>
</dbReference>
<dbReference type="PANTHER" id="PTHR36733">
    <property type="entry name" value="CELL WALL PROTEIN-RELATED"/>
    <property type="match status" value="1"/>
</dbReference>
<proteinExistence type="predicted"/>
<organism evidence="3 4">
    <name type="scientific">Lactuca sativa</name>
    <name type="common">Garden lettuce</name>
    <dbReference type="NCBI Taxonomy" id="4236"/>
    <lineage>
        <taxon>Eukaryota</taxon>
        <taxon>Viridiplantae</taxon>
        <taxon>Streptophyta</taxon>
        <taxon>Embryophyta</taxon>
        <taxon>Tracheophyta</taxon>
        <taxon>Spermatophyta</taxon>
        <taxon>Magnoliopsida</taxon>
        <taxon>eudicotyledons</taxon>
        <taxon>Gunneridae</taxon>
        <taxon>Pentapetalae</taxon>
        <taxon>asterids</taxon>
        <taxon>campanulids</taxon>
        <taxon>Asterales</taxon>
        <taxon>Asteraceae</taxon>
        <taxon>Cichorioideae</taxon>
        <taxon>Cichorieae</taxon>
        <taxon>Lactucinae</taxon>
        <taxon>Lactuca</taxon>
    </lineage>
</organism>
<feature type="compositionally biased region" description="Gly residues" evidence="1">
    <location>
        <begin position="117"/>
        <end position="132"/>
    </location>
</feature>
<name>A0A9R1VS01_LACSA</name>
<protein>
    <submittedName>
        <fullName evidence="3">Uncharacterized protein</fullName>
    </submittedName>
</protein>
<feature type="transmembrane region" description="Helical" evidence="2">
    <location>
        <begin position="20"/>
        <end position="42"/>
    </location>
</feature>
<evidence type="ECO:0000256" key="1">
    <source>
        <dbReference type="SAM" id="MobiDB-lite"/>
    </source>
</evidence>
<reference evidence="3 4" key="1">
    <citation type="journal article" date="2017" name="Nat. Commun.">
        <title>Genome assembly with in vitro proximity ligation data and whole-genome triplication in lettuce.</title>
        <authorList>
            <person name="Reyes-Chin-Wo S."/>
            <person name="Wang Z."/>
            <person name="Yang X."/>
            <person name="Kozik A."/>
            <person name="Arikit S."/>
            <person name="Song C."/>
            <person name="Xia L."/>
            <person name="Froenicke L."/>
            <person name="Lavelle D.O."/>
            <person name="Truco M.J."/>
            <person name="Xia R."/>
            <person name="Zhu S."/>
            <person name="Xu C."/>
            <person name="Xu H."/>
            <person name="Xu X."/>
            <person name="Cox K."/>
            <person name="Korf I."/>
            <person name="Meyers B.C."/>
            <person name="Michelmore R.W."/>
        </authorList>
    </citation>
    <scope>NUCLEOTIDE SEQUENCE [LARGE SCALE GENOMIC DNA]</scope>
    <source>
        <strain evidence="4">cv. Salinas</strain>
        <tissue evidence="3">Seedlings</tissue>
    </source>
</reference>
<comment type="caution">
    <text evidence="3">The sequence shown here is derived from an EMBL/GenBank/DDBJ whole genome shotgun (WGS) entry which is preliminary data.</text>
</comment>
<gene>
    <name evidence="3" type="ORF">LSAT_V11C400184760</name>
</gene>
<keyword evidence="2" id="KW-0472">Membrane</keyword>
<evidence type="ECO:0000313" key="4">
    <source>
        <dbReference type="Proteomes" id="UP000235145"/>
    </source>
</evidence>
<keyword evidence="4" id="KW-1185">Reference proteome</keyword>
<accession>A0A9R1VS01</accession>
<sequence>MPLSFLTNTFTYLTWLEMANIIQSLFVIILVFNFVIAIVIAIRDFPDKNLKTPEEEDVKHPETFFNYDRGYLIPGIGRGIKPKSKEGFNPFTYNPITGGNNGITGVTVPSGGGNIPGYGDLGSSGSAGGSYLPGGDDTLVPTPEDEGPNPAPDSP</sequence>
<keyword evidence="2" id="KW-1133">Transmembrane helix</keyword>
<evidence type="ECO:0000256" key="2">
    <source>
        <dbReference type="SAM" id="Phobius"/>
    </source>
</evidence>
<dbReference type="EMBL" id="NBSK02000004">
    <property type="protein sequence ID" value="KAJ0211460.1"/>
    <property type="molecule type" value="Genomic_DNA"/>
</dbReference>
<dbReference type="AlphaFoldDB" id="A0A9R1VS01"/>
<feature type="region of interest" description="Disordered" evidence="1">
    <location>
        <begin position="117"/>
        <end position="155"/>
    </location>
</feature>
<evidence type="ECO:0000313" key="3">
    <source>
        <dbReference type="EMBL" id="KAJ0211460.1"/>
    </source>
</evidence>
<dbReference type="Proteomes" id="UP000235145">
    <property type="component" value="Unassembled WGS sequence"/>
</dbReference>